<dbReference type="PANTHER" id="PTHR23152:SF4">
    <property type="entry name" value="2-OXOADIPATE DEHYDROGENASE COMPLEX COMPONENT E1"/>
    <property type="match status" value="1"/>
</dbReference>
<evidence type="ECO:0000259" key="5">
    <source>
        <dbReference type="SMART" id="SM00861"/>
    </source>
</evidence>
<dbReference type="Gene3D" id="3.40.50.970">
    <property type="match status" value="1"/>
</dbReference>
<dbReference type="SMART" id="SM00861">
    <property type="entry name" value="Transket_pyr"/>
    <property type="match status" value="1"/>
</dbReference>
<dbReference type="InterPro" id="IPR005475">
    <property type="entry name" value="Transketolase-like_Pyr-bd"/>
</dbReference>
<proteinExistence type="predicted"/>
<dbReference type="GO" id="GO:0006099">
    <property type="term" value="P:tricarboxylic acid cycle"/>
    <property type="evidence" value="ECO:0007669"/>
    <property type="project" value="TreeGrafter"/>
</dbReference>
<dbReference type="SUPFAM" id="SSF52518">
    <property type="entry name" value="Thiamin diphosphate-binding fold (THDP-binding)"/>
    <property type="match status" value="2"/>
</dbReference>
<protein>
    <recommendedName>
        <fullName evidence="2">oxoglutarate dehydrogenase (succinyl-transferring)</fullName>
        <ecNumber evidence="2">1.2.4.2</ecNumber>
    </recommendedName>
</protein>
<dbReference type="AlphaFoldDB" id="A5CFY1"/>
<evidence type="ECO:0000256" key="3">
    <source>
        <dbReference type="ARBA" id="ARBA00023002"/>
    </source>
</evidence>
<dbReference type="Gene3D" id="3.40.50.12470">
    <property type="match status" value="1"/>
</dbReference>
<dbReference type="Pfam" id="PF00676">
    <property type="entry name" value="E1_dh"/>
    <property type="match status" value="1"/>
</dbReference>
<evidence type="ECO:0000313" key="6">
    <source>
        <dbReference type="EMBL" id="CAM58123.1"/>
    </source>
</evidence>
<dbReference type="InterPro" id="IPR001017">
    <property type="entry name" value="DH_E1"/>
</dbReference>
<sequence>MSISLKDQYASSPLYGSNAPAVEAMYEQYVKNPDSVPEGWRRYFRSLGDGQAEVAHGPIRQRLIEKARTSRTHGQGLATTSGPAVAAGEKQAAVARLIQVYYLRGHQIADLDPLGIMERHTPGVLKLDYLGLTESDMDTEFYAGGLAGTGHRHMKLRDILDLLRKIYCGKLGAEFAHVSRARERLWLRKHFEKGAVSGGYPDETRLWLLEQLIAAEGIERYLHTRFVGQKRFSLEGGESLIPMLADLIQQGGMSGVNELVIGMAHRGRINVLVNVLGKSPEELFDEFEGNVDPADMKGSGDVKYHKGFSADMKTPGGNVHIALAFNPSHLEIVNPVVEGSVRARQQRRGDLERQEVIPVLIHGDAAFSAQGVVTETFQMSQTNGFRTGGTIHIVINNQIGFTTSRLQDARSTPYCSDVAKMIEAPVFHVNGDDPEAALFVTRLALQYRQKFKKDVVIDLVCYRRHGHNEADEPAATQPVMYSHIRKHKTTMTLYSERLIAAGVADAAGIAALQDSYRDRLDRGEPVPQSTLGMIGNQFTVDWRPYLNADWNAEVDTTLSAEKVAELSTKLTDLPPGFVLHGRVQRVISDRIRMAADEIPMDWGFAETMAYAGLVDEGFDCRVTGQDSGRGTFFHRHAVLHNQANRQEIIPLQSISAKSNAFRIIDSLLSEEAVMAFEYGYASTDPQTLVVWEGQFGDFANGAQVVIDQFISSGEAKWGRLCALTLFLPHGYEGQGPEHSSARLERFLQLCAEENLQICIPSTPSQMFHMIRRQMLRAYRKPLIVMTPKSLLRHKFSVSPLSDLSTGRFELILEDDTDLDKSIVTRVVFCSGKVYYDLAEAREVHEVSTAALVRIEQLYPFPIDNYAEVIASYPNARDIVWCQEEPQNQGAWYQVRHRLQEPLGDEQQLYYAGRPGAAAPASGVFRLHLQQQQALVEAALDLQVKASKLKQPVSNKKKSK</sequence>
<dbReference type="InterPro" id="IPR042179">
    <property type="entry name" value="KGD_C_sf"/>
</dbReference>
<gene>
    <name evidence="6" type="primary">21G8-7</name>
</gene>
<feature type="domain" description="Transketolase-like pyrimidine-binding" evidence="5">
    <location>
        <begin position="600"/>
        <end position="793"/>
    </location>
</feature>
<dbReference type="NCBIfam" id="NF008907">
    <property type="entry name" value="PRK12270.1"/>
    <property type="match status" value="1"/>
</dbReference>
<dbReference type="Pfam" id="PF02779">
    <property type="entry name" value="Transket_pyr"/>
    <property type="match status" value="1"/>
</dbReference>
<dbReference type="EC" id="1.2.4.2" evidence="2"/>
<dbReference type="Gene3D" id="1.10.287.1150">
    <property type="entry name" value="TPP helical domain"/>
    <property type="match status" value="1"/>
</dbReference>
<dbReference type="Pfam" id="PF16870">
    <property type="entry name" value="OxoGdeHyase_C"/>
    <property type="match status" value="1"/>
</dbReference>
<dbReference type="InterPro" id="IPR011603">
    <property type="entry name" value="2oxoglutarate_DH_E1"/>
</dbReference>
<dbReference type="GO" id="GO:0030976">
    <property type="term" value="F:thiamine pyrophosphate binding"/>
    <property type="evidence" value="ECO:0007669"/>
    <property type="project" value="InterPro"/>
</dbReference>
<name>A5CFY1_9ZZZZ</name>
<dbReference type="EMBL" id="AM501427">
    <property type="protein sequence ID" value="CAM58123.1"/>
    <property type="molecule type" value="Genomic_DNA"/>
</dbReference>
<dbReference type="NCBIfam" id="TIGR00239">
    <property type="entry name" value="2oxo_dh_E1"/>
    <property type="match status" value="1"/>
</dbReference>
<dbReference type="PANTHER" id="PTHR23152">
    <property type="entry name" value="2-OXOGLUTARATE DEHYDROGENASE"/>
    <property type="match status" value="1"/>
</dbReference>
<dbReference type="NCBIfam" id="NF006914">
    <property type="entry name" value="PRK09404.1"/>
    <property type="match status" value="1"/>
</dbReference>
<comment type="cofactor">
    <cofactor evidence="1">
        <name>thiamine diphosphate</name>
        <dbReference type="ChEBI" id="CHEBI:58937"/>
    </cofactor>
</comment>
<dbReference type="InterPro" id="IPR032106">
    <property type="entry name" value="2-oxogl_dehyd_N"/>
</dbReference>
<dbReference type="InterPro" id="IPR031717">
    <property type="entry name" value="ODO-1/KGD_C"/>
</dbReference>
<dbReference type="GO" id="GO:0004591">
    <property type="term" value="F:oxoglutarate dehydrogenase (succinyl-transferring) activity"/>
    <property type="evidence" value="ECO:0007669"/>
    <property type="project" value="UniProtKB-EC"/>
</dbReference>
<dbReference type="Gene3D" id="3.40.50.11610">
    <property type="entry name" value="Multifunctional 2-oxoglutarate metabolism enzyme, C-terminal domain"/>
    <property type="match status" value="1"/>
</dbReference>
<accession>A5CFY1</accession>
<keyword evidence="4" id="KW-0786">Thiamine pyrophosphate</keyword>
<keyword evidence="3" id="KW-0560">Oxidoreductase</keyword>
<dbReference type="PIRSF" id="PIRSF000157">
    <property type="entry name" value="Oxoglu_dh_E1"/>
    <property type="match status" value="1"/>
</dbReference>
<evidence type="ECO:0000256" key="4">
    <source>
        <dbReference type="ARBA" id="ARBA00023052"/>
    </source>
</evidence>
<reference evidence="6" key="1">
    <citation type="submission" date="2007-03" db="EMBL/GenBank/DDBJ databases">
        <title>Isolation and characterization of alkane hydroxylases from Pacific deep-sea sediment.</title>
        <authorList>
            <person name="Xu M."/>
        </authorList>
    </citation>
    <scope>NUCLEOTIDE SEQUENCE</scope>
</reference>
<dbReference type="Pfam" id="PF16078">
    <property type="entry name" value="2-oxogl_dehyd_N"/>
    <property type="match status" value="1"/>
</dbReference>
<evidence type="ECO:0000256" key="2">
    <source>
        <dbReference type="ARBA" id="ARBA00012280"/>
    </source>
</evidence>
<dbReference type="CDD" id="cd02016">
    <property type="entry name" value="TPP_E1_OGDC_like"/>
    <property type="match status" value="1"/>
</dbReference>
<evidence type="ECO:0000256" key="1">
    <source>
        <dbReference type="ARBA" id="ARBA00001964"/>
    </source>
</evidence>
<organism evidence="6">
    <name type="scientific">uncultured marine microorganism</name>
    <dbReference type="NCBI Taxonomy" id="415540"/>
    <lineage>
        <taxon>unclassified sequences</taxon>
        <taxon>environmental samples</taxon>
    </lineage>
</organism>
<dbReference type="InterPro" id="IPR029061">
    <property type="entry name" value="THDP-binding"/>
</dbReference>